<evidence type="ECO:0000313" key="2">
    <source>
        <dbReference type="EMBL" id="TMQ70779.1"/>
    </source>
</evidence>
<sequence>MDDHDLIFDWNEAGERWERPPFRVQFDDETLRDGLQSPSVKSPGIEDKLAILHLMDRLGIDTADIGLPGAGAHVVGDVTRLAREMRDARLSVRANCAARTLRHDIEPVVEVSQSVGIPIEVCTCCGTPTRP</sequence>
<dbReference type="EMBL" id="VBPA01000179">
    <property type="protein sequence ID" value="TMQ70779.1"/>
    <property type="molecule type" value="Genomic_DNA"/>
</dbReference>
<dbReference type="Proteomes" id="UP000319836">
    <property type="component" value="Unassembled WGS sequence"/>
</dbReference>
<protein>
    <recommendedName>
        <fullName evidence="1">Pyruvate carboxyltransferase domain-containing protein</fullName>
    </recommendedName>
</protein>
<proteinExistence type="predicted"/>
<dbReference type="GO" id="GO:0003824">
    <property type="term" value="F:catalytic activity"/>
    <property type="evidence" value="ECO:0007669"/>
    <property type="project" value="InterPro"/>
</dbReference>
<gene>
    <name evidence="2" type="ORF">E6K80_07445</name>
</gene>
<dbReference type="InterPro" id="IPR013785">
    <property type="entry name" value="Aldolase_TIM"/>
</dbReference>
<dbReference type="Pfam" id="PF00682">
    <property type="entry name" value="HMGL-like"/>
    <property type="match status" value="1"/>
</dbReference>
<comment type="caution">
    <text evidence="2">The sequence shown here is derived from an EMBL/GenBank/DDBJ whole genome shotgun (WGS) entry which is preliminary data.</text>
</comment>
<name>A0A538U4Y7_UNCEI</name>
<dbReference type="AlphaFoldDB" id="A0A538U4Y7"/>
<reference evidence="2 3" key="1">
    <citation type="journal article" date="2019" name="Nat. Microbiol.">
        <title>Mediterranean grassland soil C-N compound turnover is dependent on rainfall and depth, and is mediated by genomically divergent microorganisms.</title>
        <authorList>
            <person name="Diamond S."/>
            <person name="Andeer P.F."/>
            <person name="Li Z."/>
            <person name="Crits-Christoph A."/>
            <person name="Burstein D."/>
            <person name="Anantharaman K."/>
            <person name="Lane K.R."/>
            <person name="Thomas B.C."/>
            <person name="Pan C."/>
            <person name="Northen T.R."/>
            <person name="Banfield J.F."/>
        </authorList>
    </citation>
    <scope>NUCLEOTIDE SEQUENCE [LARGE SCALE GENOMIC DNA]</scope>
    <source>
        <strain evidence="2">WS_10</strain>
    </source>
</reference>
<dbReference type="Gene3D" id="3.20.20.70">
    <property type="entry name" value="Aldolase class I"/>
    <property type="match status" value="1"/>
</dbReference>
<organism evidence="2 3">
    <name type="scientific">Eiseniibacteriota bacterium</name>
    <dbReference type="NCBI Taxonomy" id="2212470"/>
    <lineage>
        <taxon>Bacteria</taxon>
        <taxon>Candidatus Eiseniibacteriota</taxon>
    </lineage>
</organism>
<dbReference type="SUPFAM" id="SSF51569">
    <property type="entry name" value="Aldolase"/>
    <property type="match status" value="1"/>
</dbReference>
<evidence type="ECO:0000313" key="3">
    <source>
        <dbReference type="Proteomes" id="UP000319836"/>
    </source>
</evidence>
<dbReference type="InterPro" id="IPR000891">
    <property type="entry name" value="PYR_CT"/>
</dbReference>
<accession>A0A538U4Y7</accession>
<feature type="domain" description="Pyruvate carboxyltransferase" evidence="1">
    <location>
        <begin position="24"/>
        <end position="110"/>
    </location>
</feature>
<evidence type="ECO:0000259" key="1">
    <source>
        <dbReference type="Pfam" id="PF00682"/>
    </source>
</evidence>